<feature type="compositionally biased region" description="Acidic residues" evidence="1">
    <location>
        <begin position="352"/>
        <end position="361"/>
    </location>
</feature>
<evidence type="ECO:0000256" key="1">
    <source>
        <dbReference type="SAM" id="MobiDB-lite"/>
    </source>
</evidence>
<evidence type="ECO:0000313" key="2">
    <source>
        <dbReference type="EMBL" id="KAE9395658.1"/>
    </source>
</evidence>
<protein>
    <submittedName>
        <fullName evidence="2">Uncharacterized protein</fullName>
    </submittedName>
</protein>
<name>A0A6A4HDD8_9AGAR</name>
<gene>
    <name evidence="2" type="ORF">BT96DRAFT_942276</name>
</gene>
<keyword evidence="3" id="KW-1185">Reference proteome</keyword>
<sequence length="393" mass="43319">MSVTSSLPHDAPHAFQHDIEENEPLINSENPEPNQTNLKHFSKTLVHIFAALKNGKLPSQEQFNRLVKAALKWDLLLENGTRVEKADLNPAVSTDDDKIQDILNHAQILAVSPEELIILEPSAELDPVLQISSELETSLQLPFASFLAISCSSRARCTESEDIAVKVENAAETAQNLAEGVVHVADRVHDAAGIEDVPKDAEHVALNLDFSSASILEAREQGIDKLQGLKTRAEYVAELALGEARLETELGLNSNLRIADTFHFRGIGSLPNSLPFISGVGFDIPVTPQWEHLKALLRDSKDLVERLAGERSLDPLLHAFEDVVTLPLPARVSHSSSRSSSSGQSEQTNLAEDSEEGEEENSLMNQSSFRPRCFVRWNRQLIAGHRIRAQVRV</sequence>
<dbReference type="AlphaFoldDB" id="A0A6A4HDD8"/>
<dbReference type="EMBL" id="ML769527">
    <property type="protein sequence ID" value="KAE9395658.1"/>
    <property type="molecule type" value="Genomic_DNA"/>
</dbReference>
<accession>A0A6A4HDD8</accession>
<dbReference type="Proteomes" id="UP000799118">
    <property type="component" value="Unassembled WGS sequence"/>
</dbReference>
<organism evidence="2 3">
    <name type="scientific">Gymnopus androsaceus JB14</name>
    <dbReference type="NCBI Taxonomy" id="1447944"/>
    <lineage>
        <taxon>Eukaryota</taxon>
        <taxon>Fungi</taxon>
        <taxon>Dikarya</taxon>
        <taxon>Basidiomycota</taxon>
        <taxon>Agaricomycotina</taxon>
        <taxon>Agaricomycetes</taxon>
        <taxon>Agaricomycetidae</taxon>
        <taxon>Agaricales</taxon>
        <taxon>Marasmiineae</taxon>
        <taxon>Omphalotaceae</taxon>
        <taxon>Gymnopus</taxon>
    </lineage>
</organism>
<reference evidence="2" key="1">
    <citation type="journal article" date="2019" name="Environ. Microbiol.">
        <title>Fungal ecological strategies reflected in gene transcription - a case study of two litter decomposers.</title>
        <authorList>
            <person name="Barbi F."/>
            <person name="Kohler A."/>
            <person name="Barry K."/>
            <person name="Baskaran P."/>
            <person name="Daum C."/>
            <person name="Fauchery L."/>
            <person name="Ihrmark K."/>
            <person name="Kuo A."/>
            <person name="LaButti K."/>
            <person name="Lipzen A."/>
            <person name="Morin E."/>
            <person name="Grigoriev I.V."/>
            <person name="Henrissat B."/>
            <person name="Lindahl B."/>
            <person name="Martin F."/>
        </authorList>
    </citation>
    <scope>NUCLEOTIDE SEQUENCE</scope>
    <source>
        <strain evidence="2">JB14</strain>
    </source>
</reference>
<dbReference type="OrthoDB" id="5407957at2759"/>
<feature type="compositionally biased region" description="Low complexity" evidence="1">
    <location>
        <begin position="334"/>
        <end position="345"/>
    </location>
</feature>
<proteinExistence type="predicted"/>
<evidence type="ECO:0000313" key="3">
    <source>
        <dbReference type="Proteomes" id="UP000799118"/>
    </source>
</evidence>
<feature type="region of interest" description="Disordered" evidence="1">
    <location>
        <begin position="334"/>
        <end position="365"/>
    </location>
</feature>